<reference evidence="1" key="1">
    <citation type="journal article" date="2021" name="IMA Fungus">
        <title>Genomic characterization of three marine fungi, including Emericellopsis atlantica sp. nov. with signatures of a generalist lifestyle and marine biomass degradation.</title>
        <authorList>
            <person name="Hagestad O.C."/>
            <person name="Hou L."/>
            <person name="Andersen J.H."/>
            <person name="Hansen E.H."/>
            <person name="Altermark B."/>
            <person name="Li C."/>
            <person name="Kuhnert E."/>
            <person name="Cox R.J."/>
            <person name="Crous P.W."/>
            <person name="Spatafora J.W."/>
            <person name="Lail K."/>
            <person name="Amirebrahimi M."/>
            <person name="Lipzen A."/>
            <person name="Pangilinan J."/>
            <person name="Andreopoulos W."/>
            <person name="Hayes R.D."/>
            <person name="Ng V."/>
            <person name="Grigoriev I.V."/>
            <person name="Jackson S.A."/>
            <person name="Sutton T.D.S."/>
            <person name="Dobson A.D.W."/>
            <person name="Rama T."/>
        </authorList>
    </citation>
    <scope>NUCLEOTIDE SEQUENCE</scope>
    <source>
        <strain evidence="1">TRa3180A</strain>
    </source>
</reference>
<keyword evidence="2" id="KW-1185">Reference proteome</keyword>
<name>A0A9P7Z4E3_9HELO</name>
<feature type="non-terminal residue" evidence="1">
    <location>
        <position position="145"/>
    </location>
</feature>
<comment type="caution">
    <text evidence="1">The sequence shown here is derived from an EMBL/GenBank/DDBJ whole genome shotgun (WGS) entry which is preliminary data.</text>
</comment>
<accession>A0A9P7Z4E3</accession>
<evidence type="ECO:0000313" key="1">
    <source>
        <dbReference type="EMBL" id="KAG9244715.1"/>
    </source>
</evidence>
<organism evidence="1 2">
    <name type="scientific">Calycina marina</name>
    <dbReference type="NCBI Taxonomy" id="1763456"/>
    <lineage>
        <taxon>Eukaryota</taxon>
        <taxon>Fungi</taxon>
        <taxon>Dikarya</taxon>
        <taxon>Ascomycota</taxon>
        <taxon>Pezizomycotina</taxon>
        <taxon>Leotiomycetes</taxon>
        <taxon>Helotiales</taxon>
        <taxon>Pezizellaceae</taxon>
        <taxon>Calycina</taxon>
    </lineage>
</organism>
<dbReference type="AlphaFoldDB" id="A0A9P7Z4E3"/>
<protein>
    <submittedName>
        <fullName evidence="1">Uncharacterized protein</fullName>
    </submittedName>
</protein>
<sequence length="145" mass="15342">MHLPQIASLASRQSESTLLPYGFCSPTCPDCRTDVTLFNNATSCVPESAFLNDCSSCQKCIIDYQEEQGTAVQTDVFQLVLRQVLQLCSNATANGQVVALQSQAALLSAAEAQHTAEVLSNPTSATIMQTSTHASATAVFTPTPA</sequence>
<dbReference type="Proteomes" id="UP000887226">
    <property type="component" value="Unassembled WGS sequence"/>
</dbReference>
<evidence type="ECO:0000313" key="2">
    <source>
        <dbReference type="Proteomes" id="UP000887226"/>
    </source>
</evidence>
<gene>
    <name evidence="1" type="ORF">BJ878DRAFT_398842</name>
</gene>
<dbReference type="EMBL" id="MU253888">
    <property type="protein sequence ID" value="KAG9244715.1"/>
    <property type="molecule type" value="Genomic_DNA"/>
</dbReference>
<dbReference type="OrthoDB" id="5414836at2759"/>
<proteinExistence type="predicted"/>